<sequence length="470" mass="48964">MNRITKVLSASAVALALAACGSSSSGPIILDPNPPTPPPPPPPPGQFELRVHHASADAPAVNITANGDNFLEGVDYQVASGLATLDEGTYEIGVDAILPGGDTLTVIGPLSLDLEENMRYDVFALGRVDDDSLEPFIVANEINEIASGNARIQVLHGVPVDLTVDVYLTEFDADLSAEQPAATLAYQDFTPQVEIPGGDYQVRITVSGDADAVVFDSGEIAIPAGADLFLTATPNVAANTAERPIALLVADGESSFVLYSVDTGADVRVVHAIADAPAVDILVNDAVAVPGLEFPEFTGYLNLAADEYNVKVNVADTDTTVIEADLELQNAWAYTVLAVGSLGDEAFGPAVLRDFNRRVTTEATVRVIHASPSAGEVDIYVTETNDISDAEPAFAGVDFNLEELQTTGNVALAPGEYWITVTLAGTQDAAIGPVLLEFNGGGIYTIVATDGEGGGLPPGVILMDDFANED</sequence>
<keyword evidence="4" id="KW-1185">Reference proteome</keyword>
<accession>A0A432WPH2</accession>
<keyword evidence="1" id="KW-0732">Signal</keyword>
<evidence type="ECO:0000313" key="4">
    <source>
        <dbReference type="Proteomes" id="UP000288405"/>
    </source>
</evidence>
<feature type="signal peptide" evidence="1">
    <location>
        <begin position="1"/>
        <end position="25"/>
    </location>
</feature>
<gene>
    <name evidence="3" type="ORF">CWE11_02560</name>
</gene>
<reference evidence="3 4" key="1">
    <citation type="journal article" date="2011" name="Front. Microbiol.">
        <title>Genomic signatures of strain selection and enhancement in Bacillus atrophaeus var. globigii, a historical biowarfare simulant.</title>
        <authorList>
            <person name="Gibbons H.S."/>
            <person name="Broomall S.M."/>
            <person name="McNew L.A."/>
            <person name="Daligault H."/>
            <person name="Chapman C."/>
            <person name="Bruce D."/>
            <person name="Karavis M."/>
            <person name="Krepps M."/>
            <person name="McGregor P.A."/>
            <person name="Hong C."/>
            <person name="Park K.H."/>
            <person name="Akmal A."/>
            <person name="Feldman A."/>
            <person name="Lin J.S."/>
            <person name="Chang W.E."/>
            <person name="Higgs B.W."/>
            <person name="Demirev P."/>
            <person name="Lindquist J."/>
            <person name="Liem A."/>
            <person name="Fochler E."/>
            <person name="Read T.D."/>
            <person name="Tapia R."/>
            <person name="Johnson S."/>
            <person name="Bishop-Lilly K.A."/>
            <person name="Detter C."/>
            <person name="Han C."/>
            <person name="Sozhamannan S."/>
            <person name="Rosenzweig C.N."/>
            <person name="Skowronski E.W."/>
        </authorList>
    </citation>
    <scope>NUCLEOTIDE SEQUENCE [LARGE SCALE GENOMIC DNA]</scope>
    <source>
        <strain evidence="3 4">GYP-17</strain>
    </source>
</reference>
<protein>
    <recommendedName>
        <fullName evidence="2">DUF4397 domain-containing protein</fullName>
    </recommendedName>
</protein>
<evidence type="ECO:0000256" key="1">
    <source>
        <dbReference type="SAM" id="SignalP"/>
    </source>
</evidence>
<proteinExistence type="predicted"/>
<feature type="chain" id="PRO_5019258217" description="DUF4397 domain-containing protein" evidence="1">
    <location>
        <begin position="26"/>
        <end position="470"/>
    </location>
</feature>
<dbReference type="AlphaFoldDB" id="A0A432WPH2"/>
<name>A0A432WPH2_9GAMM</name>
<feature type="domain" description="DUF4397" evidence="2">
    <location>
        <begin position="265"/>
        <end position="380"/>
    </location>
</feature>
<comment type="caution">
    <text evidence="3">The sequence shown here is derived from an EMBL/GenBank/DDBJ whole genome shotgun (WGS) entry which is preliminary data.</text>
</comment>
<evidence type="ECO:0000259" key="2">
    <source>
        <dbReference type="Pfam" id="PF14344"/>
    </source>
</evidence>
<organism evidence="3 4">
    <name type="scientific">Aliidiomarina sanyensis</name>
    <dbReference type="NCBI Taxonomy" id="1249555"/>
    <lineage>
        <taxon>Bacteria</taxon>
        <taxon>Pseudomonadati</taxon>
        <taxon>Pseudomonadota</taxon>
        <taxon>Gammaproteobacteria</taxon>
        <taxon>Alteromonadales</taxon>
        <taxon>Idiomarinaceae</taxon>
        <taxon>Aliidiomarina</taxon>
    </lineage>
</organism>
<dbReference type="OrthoDB" id="9783299at2"/>
<dbReference type="RefSeq" id="WP_126776041.1">
    <property type="nucleotide sequence ID" value="NZ_PIPM01000002.1"/>
</dbReference>
<evidence type="ECO:0000313" key="3">
    <source>
        <dbReference type="EMBL" id="RUO35661.1"/>
    </source>
</evidence>
<dbReference type="InterPro" id="IPR025510">
    <property type="entry name" value="DUF4397"/>
</dbReference>
<dbReference type="Proteomes" id="UP000288405">
    <property type="component" value="Unassembled WGS sequence"/>
</dbReference>
<dbReference type="EMBL" id="PIPM01000002">
    <property type="protein sequence ID" value="RUO35661.1"/>
    <property type="molecule type" value="Genomic_DNA"/>
</dbReference>
<dbReference type="Pfam" id="PF14344">
    <property type="entry name" value="DUF4397"/>
    <property type="match status" value="2"/>
</dbReference>
<feature type="domain" description="DUF4397" evidence="2">
    <location>
        <begin position="48"/>
        <end position="167"/>
    </location>
</feature>
<dbReference type="PROSITE" id="PS51257">
    <property type="entry name" value="PROKAR_LIPOPROTEIN"/>
    <property type="match status" value="1"/>
</dbReference>